<reference evidence="3" key="1">
    <citation type="journal article" date="2019" name="Int. J. Syst. Evol. Microbiol.">
        <title>The Global Catalogue of Microorganisms (GCM) 10K type strain sequencing project: providing services to taxonomists for standard genome sequencing and annotation.</title>
        <authorList>
            <consortium name="The Broad Institute Genomics Platform"/>
            <consortium name="The Broad Institute Genome Sequencing Center for Infectious Disease"/>
            <person name="Wu L."/>
            <person name="Ma J."/>
        </authorList>
    </citation>
    <scope>NUCLEOTIDE SEQUENCE [LARGE SCALE GENOMIC DNA]</scope>
    <source>
        <strain evidence="3">JCM 4253</strain>
    </source>
</reference>
<gene>
    <name evidence="2" type="ORF">GCM10018980_68770</name>
</gene>
<feature type="region of interest" description="Disordered" evidence="1">
    <location>
        <begin position="1"/>
        <end position="32"/>
    </location>
</feature>
<protein>
    <submittedName>
        <fullName evidence="2">Uncharacterized protein</fullName>
    </submittedName>
</protein>
<accession>A0A919F2U3</accession>
<evidence type="ECO:0000256" key="1">
    <source>
        <dbReference type="SAM" id="MobiDB-lite"/>
    </source>
</evidence>
<dbReference type="RefSeq" id="WP_189985992.1">
    <property type="nucleotide sequence ID" value="NZ_BNBF01000031.1"/>
</dbReference>
<dbReference type="Proteomes" id="UP000619355">
    <property type="component" value="Unassembled WGS sequence"/>
</dbReference>
<keyword evidence="3" id="KW-1185">Reference proteome</keyword>
<dbReference type="EMBL" id="BNBF01000031">
    <property type="protein sequence ID" value="GHG72739.1"/>
    <property type="molecule type" value="Genomic_DNA"/>
</dbReference>
<comment type="caution">
    <text evidence="2">The sequence shown here is derived from an EMBL/GenBank/DDBJ whole genome shotgun (WGS) entry which is preliminary data.</text>
</comment>
<evidence type="ECO:0000313" key="2">
    <source>
        <dbReference type="EMBL" id="GHG72739.1"/>
    </source>
</evidence>
<name>A0A919F2U3_9ACTN</name>
<proteinExistence type="predicted"/>
<organism evidence="2 3">
    <name type="scientific">Streptomyces capoamus</name>
    <dbReference type="NCBI Taxonomy" id="68183"/>
    <lineage>
        <taxon>Bacteria</taxon>
        <taxon>Bacillati</taxon>
        <taxon>Actinomycetota</taxon>
        <taxon>Actinomycetes</taxon>
        <taxon>Kitasatosporales</taxon>
        <taxon>Streptomycetaceae</taxon>
        <taxon>Streptomyces</taxon>
    </lineage>
</organism>
<sequence length="196" mass="22423">MALTLFSRTRTRTRTRTATEPEHTPEPWPEIGETWKPEGVIITQRFLGLAGAVVLVYTADAGVNGTYYAVACLGCSYRARYKDRDNPIYSEQAGGEIANAHAAQCRALPRDLPTRPDDDTARQIVRRRLDSERRSDYDSTVYLTSFHLDRLALQRSTEWIEEELQRLADEQPEFLTAKPRTYGTGTEFTILRRPQR</sequence>
<dbReference type="AlphaFoldDB" id="A0A919F2U3"/>
<evidence type="ECO:0000313" key="3">
    <source>
        <dbReference type="Proteomes" id="UP000619355"/>
    </source>
</evidence>